<reference evidence="2 3" key="1">
    <citation type="submission" date="2013-03" db="EMBL/GenBank/DDBJ databases">
        <title>Assembly of a new bacterial strain Brevibacillus borstelensis AK1.</title>
        <authorList>
            <person name="Rajan I."/>
            <person name="PoliReddy D."/>
            <person name="Sugumar T."/>
            <person name="Rathinam K."/>
            <person name="Alqarawi S."/>
            <person name="Khalil A.B."/>
            <person name="Sivakumar N."/>
        </authorList>
    </citation>
    <scope>NUCLEOTIDE SEQUENCE [LARGE SCALE GENOMIC DNA]</scope>
    <source>
        <strain evidence="2 3">AK1</strain>
    </source>
</reference>
<organism evidence="2 3">
    <name type="scientific">Brevibacillus borstelensis AK1</name>
    <dbReference type="NCBI Taxonomy" id="1300222"/>
    <lineage>
        <taxon>Bacteria</taxon>
        <taxon>Bacillati</taxon>
        <taxon>Bacillota</taxon>
        <taxon>Bacilli</taxon>
        <taxon>Bacillales</taxon>
        <taxon>Paenibacillaceae</taxon>
        <taxon>Brevibacillus</taxon>
    </lineage>
</organism>
<feature type="transmembrane region" description="Helical" evidence="1">
    <location>
        <begin position="50"/>
        <end position="71"/>
    </location>
</feature>
<gene>
    <name evidence="2" type="ORF">I532_01465</name>
</gene>
<dbReference type="Proteomes" id="UP000012081">
    <property type="component" value="Unassembled WGS sequence"/>
</dbReference>
<protein>
    <submittedName>
        <fullName evidence="2">Uncharacterized protein</fullName>
    </submittedName>
</protein>
<evidence type="ECO:0000313" key="3">
    <source>
        <dbReference type="Proteomes" id="UP000012081"/>
    </source>
</evidence>
<dbReference type="AlphaFoldDB" id="M8DKT4"/>
<proteinExistence type="predicted"/>
<sequence length="72" mass="8458">MEVLGWILAFLKLFFVVLYFVSFAGIAYMLTIGNIKLLRSRNKTEFKYKLLYNLGFISVFVIIIWLGNLFLN</sequence>
<dbReference type="EMBL" id="APBN01000001">
    <property type="protein sequence ID" value="EMT54233.1"/>
    <property type="molecule type" value="Genomic_DNA"/>
</dbReference>
<keyword evidence="1" id="KW-1133">Transmembrane helix</keyword>
<keyword evidence="3" id="KW-1185">Reference proteome</keyword>
<comment type="caution">
    <text evidence="2">The sequence shown here is derived from an EMBL/GenBank/DDBJ whole genome shotgun (WGS) entry which is preliminary data.</text>
</comment>
<evidence type="ECO:0000313" key="2">
    <source>
        <dbReference type="EMBL" id="EMT54233.1"/>
    </source>
</evidence>
<name>M8DKT4_9BACL</name>
<accession>M8DKT4</accession>
<evidence type="ECO:0000256" key="1">
    <source>
        <dbReference type="SAM" id="Phobius"/>
    </source>
</evidence>
<keyword evidence="1" id="KW-0472">Membrane</keyword>
<keyword evidence="1" id="KW-0812">Transmembrane</keyword>
<feature type="transmembrane region" description="Helical" evidence="1">
    <location>
        <begin position="6"/>
        <end position="30"/>
    </location>
</feature>
<dbReference type="STRING" id="1300222.I532_01465"/>